<accession>A0ABD6EVG4</accession>
<protein>
    <submittedName>
        <fullName evidence="1">Uncharacterized protein</fullName>
    </submittedName>
</protein>
<comment type="caution">
    <text evidence="1">The sequence shown here is derived from an EMBL/GenBank/DDBJ whole genome shotgun (WGS) entry which is preliminary data.</text>
</comment>
<evidence type="ECO:0000313" key="2">
    <source>
        <dbReference type="Proteomes" id="UP001608902"/>
    </source>
</evidence>
<gene>
    <name evidence="1" type="ORF">AB6A40_006944</name>
</gene>
<organism evidence="1 2">
    <name type="scientific">Gnathostoma spinigerum</name>
    <dbReference type="NCBI Taxonomy" id="75299"/>
    <lineage>
        <taxon>Eukaryota</taxon>
        <taxon>Metazoa</taxon>
        <taxon>Ecdysozoa</taxon>
        <taxon>Nematoda</taxon>
        <taxon>Chromadorea</taxon>
        <taxon>Rhabditida</taxon>
        <taxon>Spirurina</taxon>
        <taxon>Gnathostomatomorpha</taxon>
        <taxon>Gnathostomatoidea</taxon>
        <taxon>Gnathostomatidae</taxon>
        <taxon>Gnathostoma</taxon>
    </lineage>
</organism>
<evidence type="ECO:0000313" key="1">
    <source>
        <dbReference type="EMBL" id="MFH4980235.1"/>
    </source>
</evidence>
<dbReference type="Proteomes" id="UP001608902">
    <property type="component" value="Unassembled WGS sequence"/>
</dbReference>
<dbReference type="EMBL" id="JBGFUD010005266">
    <property type="protein sequence ID" value="MFH4980235.1"/>
    <property type="molecule type" value="Genomic_DNA"/>
</dbReference>
<sequence length="203" mass="23079">MKIIGYVNDVNSDIVHIIFNDEDEVFRDAIYNISSSKFVLHSTIPFGSVEYMSYDADRRRMYLKASNIEWTPVRNEDGVLYIEPKKRVKLSTLNASDDIVDFSFSNGLYIVKKRQNNVDRYYVGSEESEEMVCISESSENDGLVMKFFVTSNERPGSTFSSIRAQLSPRPSPPVLEAVRSSESNTLSISLTLIIPLISTFFAR</sequence>
<dbReference type="AlphaFoldDB" id="A0ABD6EVG4"/>
<proteinExistence type="predicted"/>
<keyword evidence="2" id="KW-1185">Reference proteome</keyword>
<reference evidence="1 2" key="1">
    <citation type="submission" date="2024-08" db="EMBL/GenBank/DDBJ databases">
        <title>Gnathostoma spinigerum genome.</title>
        <authorList>
            <person name="Gonzalez-Bertolin B."/>
            <person name="Monzon S."/>
            <person name="Zaballos A."/>
            <person name="Jimenez P."/>
            <person name="Dekumyoy P."/>
            <person name="Varona S."/>
            <person name="Cuesta I."/>
            <person name="Sumanam S."/>
            <person name="Adisakwattana P."/>
            <person name="Gasser R.B."/>
            <person name="Hernandez-Gonzalez A."/>
            <person name="Young N.D."/>
            <person name="Perteguer M.J."/>
        </authorList>
    </citation>
    <scope>NUCLEOTIDE SEQUENCE [LARGE SCALE GENOMIC DNA]</scope>
    <source>
        <strain evidence="1">AL3</strain>
        <tissue evidence="1">Liver</tissue>
    </source>
</reference>
<name>A0ABD6EVG4_9BILA</name>